<dbReference type="Proteomes" id="UP001589870">
    <property type="component" value="Unassembled WGS sequence"/>
</dbReference>
<organism evidence="2 3">
    <name type="scientific">Sphaerimonospora cavernae</name>
    <dbReference type="NCBI Taxonomy" id="1740611"/>
    <lineage>
        <taxon>Bacteria</taxon>
        <taxon>Bacillati</taxon>
        <taxon>Actinomycetota</taxon>
        <taxon>Actinomycetes</taxon>
        <taxon>Streptosporangiales</taxon>
        <taxon>Streptosporangiaceae</taxon>
        <taxon>Sphaerimonospora</taxon>
    </lineage>
</organism>
<feature type="compositionally biased region" description="Basic residues" evidence="1">
    <location>
        <begin position="1"/>
        <end position="11"/>
    </location>
</feature>
<keyword evidence="3" id="KW-1185">Reference proteome</keyword>
<proteinExistence type="predicted"/>
<name>A0ABV6TZS0_9ACTN</name>
<dbReference type="RefSeq" id="WP_394299917.1">
    <property type="nucleotide sequence ID" value="NZ_JBHMQT010000006.1"/>
</dbReference>
<feature type="region of interest" description="Disordered" evidence="1">
    <location>
        <begin position="1"/>
        <end position="26"/>
    </location>
</feature>
<dbReference type="EMBL" id="JBHMQT010000006">
    <property type="protein sequence ID" value="MFC0861690.1"/>
    <property type="molecule type" value="Genomic_DNA"/>
</dbReference>
<evidence type="ECO:0000313" key="3">
    <source>
        <dbReference type="Proteomes" id="UP001589870"/>
    </source>
</evidence>
<comment type="caution">
    <text evidence="2">The sequence shown here is derived from an EMBL/GenBank/DDBJ whole genome shotgun (WGS) entry which is preliminary data.</text>
</comment>
<accession>A0ABV6TZS0</accession>
<gene>
    <name evidence="2" type="ORF">ACFHYQ_05195</name>
</gene>
<protein>
    <submittedName>
        <fullName evidence="2">Uncharacterized protein</fullName>
    </submittedName>
</protein>
<evidence type="ECO:0000256" key="1">
    <source>
        <dbReference type="SAM" id="MobiDB-lite"/>
    </source>
</evidence>
<reference evidence="2 3" key="1">
    <citation type="submission" date="2024-09" db="EMBL/GenBank/DDBJ databases">
        <authorList>
            <person name="Sun Q."/>
            <person name="Mori K."/>
        </authorList>
    </citation>
    <scope>NUCLEOTIDE SEQUENCE [LARGE SCALE GENOMIC DNA]</scope>
    <source>
        <strain evidence="2 3">TBRC 1851</strain>
    </source>
</reference>
<sequence>MAKSRGRKSHSNTRAVSRSGDPRRRAMAQKVAEQIDPVQRAAARVGGITAAVAPSDPMQLPTLLPLFIDMVATVNLAPAERCLDDCMTLVHAYAQLGIPAQVRAVELTVTNTSTKSSVTHGSLTPRWEDDMIHGHTVVWLPTLEHLVDVTAEQFAEIAALDDGPIIAGHRGPRLSGNAPISIKVKRKDLLLTYTLASMPTSAALLDHPVPHAEAENYRRRGINVASAAVKILASSLPPGSTRLIPHKRAAALVEAVRELPEHLTPTEDQRFLLPGPDGEHVVAQLDEIPLPPGTPLAAEPNS</sequence>
<evidence type="ECO:0000313" key="2">
    <source>
        <dbReference type="EMBL" id="MFC0861690.1"/>
    </source>
</evidence>